<dbReference type="Proteomes" id="UP000535511">
    <property type="component" value="Unassembled WGS sequence"/>
</dbReference>
<comment type="caution">
    <text evidence="7">The sequence shown here is derived from an EMBL/GenBank/DDBJ whole genome shotgun (WGS) entry which is preliminary data.</text>
</comment>
<dbReference type="AlphaFoldDB" id="A0A7Y9EA66"/>
<evidence type="ECO:0000313" key="7">
    <source>
        <dbReference type="EMBL" id="NYD43786.1"/>
    </source>
</evidence>
<keyword evidence="3 7" id="KW-0378">Hydrolase</keyword>
<evidence type="ECO:0000256" key="5">
    <source>
        <dbReference type="SAM" id="SignalP"/>
    </source>
</evidence>
<evidence type="ECO:0000256" key="3">
    <source>
        <dbReference type="ARBA" id="ARBA00022801"/>
    </source>
</evidence>
<dbReference type="EMBL" id="JACCBG010000001">
    <property type="protein sequence ID" value="NYD43786.1"/>
    <property type="molecule type" value="Genomic_DNA"/>
</dbReference>
<keyword evidence="5" id="KW-0732">Signal</keyword>
<dbReference type="GO" id="GO:0006508">
    <property type="term" value="P:proteolysis"/>
    <property type="evidence" value="ECO:0007669"/>
    <property type="project" value="UniProtKB-KW"/>
</dbReference>
<proteinExistence type="inferred from homology"/>
<dbReference type="GO" id="GO:0008234">
    <property type="term" value="F:cysteine-type peptidase activity"/>
    <property type="evidence" value="ECO:0007669"/>
    <property type="project" value="UniProtKB-KW"/>
</dbReference>
<dbReference type="SUPFAM" id="SSF54001">
    <property type="entry name" value="Cysteine proteinases"/>
    <property type="match status" value="1"/>
</dbReference>
<dbReference type="InterPro" id="IPR038765">
    <property type="entry name" value="Papain-like_cys_pep_sf"/>
</dbReference>
<sequence>MSNSMPTLLRASARWGARALTSGALAMGVLATAPMTTDAHAATSHHHRTIAHRVGHATRVAVRQKGDPYKYGAAGPSRFDCSGLTYFSFRKAGFKHIPRTSSAQARWAHHIKKSKARRGDLVFFRNSHGVYHVGVFAGRRHGAKYVLHAPYSGARVRRERIWTSHWFAGAVPR</sequence>
<dbReference type="PANTHER" id="PTHR47359:SF3">
    <property type="entry name" value="NLP_P60 DOMAIN-CONTAINING PROTEIN-RELATED"/>
    <property type="match status" value="1"/>
</dbReference>
<gene>
    <name evidence="7" type="ORF">BJZ21_003869</name>
</gene>
<evidence type="ECO:0000256" key="4">
    <source>
        <dbReference type="ARBA" id="ARBA00022807"/>
    </source>
</evidence>
<comment type="similarity">
    <text evidence="1">Belongs to the peptidase C40 family.</text>
</comment>
<dbReference type="PANTHER" id="PTHR47359">
    <property type="entry name" value="PEPTIDOGLYCAN DL-ENDOPEPTIDASE CWLO"/>
    <property type="match status" value="1"/>
</dbReference>
<name>A0A7Y9EA66_9ACTN</name>
<feature type="signal peptide" evidence="5">
    <location>
        <begin position="1"/>
        <end position="26"/>
    </location>
</feature>
<dbReference type="Pfam" id="PF00877">
    <property type="entry name" value="NLPC_P60"/>
    <property type="match status" value="1"/>
</dbReference>
<feature type="domain" description="NlpC/P60" evidence="6">
    <location>
        <begin position="51"/>
        <end position="173"/>
    </location>
</feature>
<evidence type="ECO:0000256" key="1">
    <source>
        <dbReference type="ARBA" id="ARBA00007074"/>
    </source>
</evidence>
<keyword evidence="2" id="KW-0645">Protease</keyword>
<keyword evidence="4" id="KW-0788">Thiol protease</keyword>
<dbReference type="RefSeq" id="WP_179665262.1">
    <property type="nucleotide sequence ID" value="NZ_JACCBG010000001.1"/>
</dbReference>
<dbReference type="InterPro" id="IPR051794">
    <property type="entry name" value="PG_Endopeptidase_C40"/>
</dbReference>
<reference evidence="7 8" key="1">
    <citation type="submission" date="2020-07" db="EMBL/GenBank/DDBJ databases">
        <title>Sequencing the genomes of 1000 actinobacteria strains.</title>
        <authorList>
            <person name="Klenk H.-P."/>
        </authorList>
    </citation>
    <scope>NUCLEOTIDE SEQUENCE [LARGE SCALE GENOMIC DNA]</scope>
    <source>
        <strain evidence="7 8">DSM 21350</strain>
    </source>
</reference>
<keyword evidence="8" id="KW-1185">Reference proteome</keyword>
<accession>A0A7Y9EA66</accession>
<dbReference type="InterPro" id="IPR000064">
    <property type="entry name" value="NLP_P60_dom"/>
</dbReference>
<protein>
    <submittedName>
        <fullName evidence="7">Cell wall-associated NlpC family hydrolase</fullName>
    </submittedName>
</protein>
<dbReference type="PROSITE" id="PS51935">
    <property type="entry name" value="NLPC_P60"/>
    <property type="match status" value="1"/>
</dbReference>
<evidence type="ECO:0000256" key="2">
    <source>
        <dbReference type="ARBA" id="ARBA00022670"/>
    </source>
</evidence>
<organism evidence="7 8">
    <name type="scientific">Nocardioides panaciterrulae</name>
    <dbReference type="NCBI Taxonomy" id="661492"/>
    <lineage>
        <taxon>Bacteria</taxon>
        <taxon>Bacillati</taxon>
        <taxon>Actinomycetota</taxon>
        <taxon>Actinomycetes</taxon>
        <taxon>Propionibacteriales</taxon>
        <taxon>Nocardioidaceae</taxon>
        <taxon>Nocardioides</taxon>
    </lineage>
</organism>
<evidence type="ECO:0000259" key="6">
    <source>
        <dbReference type="PROSITE" id="PS51935"/>
    </source>
</evidence>
<evidence type="ECO:0000313" key="8">
    <source>
        <dbReference type="Proteomes" id="UP000535511"/>
    </source>
</evidence>
<feature type="chain" id="PRO_5038843994" evidence="5">
    <location>
        <begin position="27"/>
        <end position="173"/>
    </location>
</feature>
<dbReference type="Gene3D" id="3.90.1720.10">
    <property type="entry name" value="endopeptidase domain like (from Nostoc punctiforme)"/>
    <property type="match status" value="1"/>
</dbReference>